<dbReference type="SUPFAM" id="SSF48334">
    <property type="entry name" value="DNA repair protein MutS, domain III"/>
    <property type="match status" value="1"/>
</dbReference>
<dbReference type="InterPro" id="IPR007860">
    <property type="entry name" value="DNA_mmatch_repair_MutS_con_dom"/>
</dbReference>
<dbReference type="InterPro" id="IPR000432">
    <property type="entry name" value="DNA_mismatch_repair_MutS_C"/>
</dbReference>
<dbReference type="Pfam" id="PF05190">
    <property type="entry name" value="MutS_IV"/>
    <property type="match status" value="1"/>
</dbReference>
<dbReference type="Pfam" id="PF05192">
    <property type="entry name" value="MutS_III"/>
    <property type="match status" value="1"/>
</dbReference>
<evidence type="ECO:0000256" key="4">
    <source>
        <dbReference type="ARBA" id="ARBA00022763"/>
    </source>
</evidence>
<dbReference type="OrthoDB" id="9802448at2"/>
<keyword evidence="4 9" id="KW-0227">DNA damage</keyword>
<dbReference type="CDD" id="cd03284">
    <property type="entry name" value="ABC_MutS1"/>
    <property type="match status" value="1"/>
</dbReference>
<dbReference type="SUPFAM" id="SSF52540">
    <property type="entry name" value="P-loop containing nucleoside triphosphate hydrolases"/>
    <property type="match status" value="1"/>
</dbReference>
<evidence type="ECO:0000256" key="10">
    <source>
        <dbReference type="RuleBase" id="RU003756"/>
    </source>
</evidence>
<dbReference type="PROSITE" id="PS00486">
    <property type="entry name" value="DNA_MISMATCH_REPAIR_2"/>
    <property type="match status" value="1"/>
</dbReference>
<evidence type="ECO:0000256" key="5">
    <source>
        <dbReference type="ARBA" id="ARBA00022840"/>
    </source>
</evidence>
<evidence type="ECO:0000256" key="6">
    <source>
        <dbReference type="ARBA" id="ARBA00023125"/>
    </source>
</evidence>
<dbReference type="EMBL" id="FNQN01000009">
    <property type="protein sequence ID" value="SEA66137.1"/>
    <property type="molecule type" value="Genomic_DNA"/>
</dbReference>
<dbReference type="NCBIfam" id="TIGR01070">
    <property type="entry name" value="mutS1"/>
    <property type="match status" value="1"/>
</dbReference>
<dbReference type="SMART" id="SM00533">
    <property type="entry name" value="MUTSd"/>
    <property type="match status" value="1"/>
</dbReference>
<dbReference type="InterPro" id="IPR005748">
    <property type="entry name" value="DNA_mismatch_repair_MutS"/>
</dbReference>
<evidence type="ECO:0000256" key="3">
    <source>
        <dbReference type="ARBA" id="ARBA00022741"/>
    </source>
</evidence>
<feature type="binding site" evidence="9">
    <location>
        <begin position="620"/>
        <end position="627"/>
    </location>
    <ligand>
        <name>ATP</name>
        <dbReference type="ChEBI" id="CHEBI:30616"/>
    </ligand>
</feature>
<keyword evidence="6 9" id="KW-0238">DNA-binding</keyword>
<dbReference type="Gene3D" id="1.10.1420.10">
    <property type="match status" value="2"/>
</dbReference>
<proteinExistence type="inferred from homology"/>
<dbReference type="Proteomes" id="UP000199409">
    <property type="component" value="Unassembled WGS sequence"/>
</dbReference>
<evidence type="ECO:0000256" key="7">
    <source>
        <dbReference type="ARBA" id="ARBA00023204"/>
    </source>
</evidence>
<feature type="domain" description="DNA mismatch repair proteins mutS family" evidence="11">
    <location>
        <begin position="694"/>
        <end position="710"/>
    </location>
</feature>
<dbReference type="Pfam" id="PF01624">
    <property type="entry name" value="MutS_I"/>
    <property type="match status" value="1"/>
</dbReference>
<dbReference type="SMART" id="SM00534">
    <property type="entry name" value="MUTSac"/>
    <property type="match status" value="1"/>
</dbReference>
<dbReference type="GO" id="GO:0005524">
    <property type="term" value="F:ATP binding"/>
    <property type="evidence" value="ECO:0007669"/>
    <property type="project" value="UniProtKB-UniRule"/>
</dbReference>
<dbReference type="NCBIfam" id="NF003810">
    <property type="entry name" value="PRK05399.1"/>
    <property type="match status" value="1"/>
</dbReference>
<dbReference type="InterPro" id="IPR036187">
    <property type="entry name" value="DNA_mismatch_repair_MutS_sf"/>
</dbReference>
<dbReference type="SUPFAM" id="SSF53150">
    <property type="entry name" value="DNA repair protein MutS, domain II"/>
    <property type="match status" value="1"/>
</dbReference>
<dbReference type="GO" id="GO:0140664">
    <property type="term" value="F:ATP-dependent DNA damage sensor activity"/>
    <property type="evidence" value="ECO:0007669"/>
    <property type="project" value="InterPro"/>
</dbReference>
<dbReference type="FunFam" id="3.40.1170.10:FF:000001">
    <property type="entry name" value="DNA mismatch repair protein MutS"/>
    <property type="match status" value="1"/>
</dbReference>
<evidence type="ECO:0000259" key="11">
    <source>
        <dbReference type="PROSITE" id="PS00486"/>
    </source>
</evidence>
<keyword evidence="5 9" id="KW-0067">ATP-binding</keyword>
<evidence type="ECO:0000313" key="13">
    <source>
        <dbReference type="Proteomes" id="UP000199409"/>
    </source>
</evidence>
<dbReference type="InterPro" id="IPR007696">
    <property type="entry name" value="DNA_mismatch_repair_MutS_core"/>
</dbReference>
<comment type="function">
    <text evidence="8 9">This protein is involved in the repair of mismatches in DNA. It is possible that it carries out the mismatch recognition step. This protein has a weak ATPase activity.</text>
</comment>
<dbReference type="STRING" id="37625.SAMN05660420_02767"/>
<evidence type="ECO:0000313" key="12">
    <source>
        <dbReference type="EMBL" id="SEA66137.1"/>
    </source>
</evidence>
<dbReference type="SUPFAM" id="SSF55271">
    <property type="entry name" value="DNA repair protein MutS, domain I"/>
    <property type="match status" value="1"/>
</dbReference>
<dbReference type="GO" id="GO:0003684">
    <property type="term" value="F:damaged DNA binding"/>
    <property type="evidence" value="ECO:0007669"/>
    <property type="project" value="UniProtKB-UniRule"/>
</dbReference>
<dbReference type="GO" id="GO:0005829">
    <property type="term" value="C:cytosol"/>
    <property type="evidence" value="ECO:0007669"/>
    <property type="project" value="TreeGrafter"/>
</dbReference>
<evidence type="ECO:0000256" key="9">
    <source>
        <dbReference type="HAMAP-Rule" id="MF_00096"/>
    </source>
</evidence>
<comment type="similarity">
    <text evidence="1 9 10">Belongs to the DNA mismatch repair MutS family.</text>
</comment>
<gene>
    <name evidence="9" type="primary">mutS</name>
    <name evidence="12" type="ORF">SAMN05660420_02767</name>
</gene>
<keyword evidence="7 9" id="KW-0234">DNA repair</keyword>
<dbReference type="AlphaFoldDB" id="A0A1H4D0H8"/>
<dbReference type="InterPro" id="IPR007695">
    <property type="entry name" value="DNA_mismatch_repair_MutS-lik_N"/>
</dbReference>
<dbReference type="InterPro" id="IPR027417">
    <property type="entry name" value="P-loop_NTPase"/>
</dbReference>
<protein>
    <recommendedName>
        <fullName evidence="2 9">DNA mismatch repair protein MutS</fullName>
    </recommendedName>
</protein>
<dbReference type="InterPro" id="IPR016151">
    <property type="entry name" value="DNA_mismatch_repair_MutS_N"/>
</dbReference>
<dbReference type="Gene3D" id="3.40.50.300">
    <property type="entry name" value="P-loop containing nucleotide triphosphate hydrolases"/>
    <property type="match status" value="1"/>
</dbReference>
<sequence>MSTTTPVMRQYLEIKADYQDAILFFRLGDFYEMFMEDAVLASRVLGITLTSRNKGVADAVPLCGVPYHSSQGYISKLIAAGHKVAICEQVENPKTAKGIVKREVVRVVTPGLVTDTETLEPKENNYLLAIVKNKDSYGLAHIDITTGEFRVTEVETLQQIESELGSLRPREVLFSDSQPSRELKQQIGTPLDGVMCSFLPEWVCEEDYAQEQLCTFFGVTGLQAFGCHELLAAQQAASVVLYYLHQTQKEELHHIQALQTYHPQNYMVLDDSTRRNLELTATLQDGKKRGSLLGVLDRTMTAMGGRTLRHWIHYPLIDQYQILQRQRAIAELVDDSLQRLDLIEALDGVYDLERLNSKIAMASANAKDLVALRSSLGKLPRFEDLLSPLQSEYLTQLRENIDLLPELVTLLDQAITDDPPFVLRDGGIIKDGFNEELDELRVISRDGKSWIAALEQQERERTGIPTLKVKYNKVFGYFIEVTHRNLDRVPDEYHRKQTLTNAERFITPQLKEYEDKILGAEDRIVELEYNLFQQIRLKASAEGRRIQQSADILATLDALLSLADLAHERNYVCPQIDESGAIYIEGGRHPVVEGMPLKEAFVPNDVELDTETNQLLIVTGPNMAGKSTFMRQVALITLMAQLGSFVPAEKARIGVVDRIFTRVGANDNLAKGESTFMVEMNETANILRHATQKSLIILDEIGRGTSTFDGVSIAWAVAEYLHDNPKIAAKTLFATHYHELTDLPLTRERVKNYNVAVKEWNDQIIFLRKIIPGSASRSYGIQVGRLAGLPDAVITRAKEILHNLEAGEFVRSGEPRLGEGKNKLKRQDNRQMSLFQGQQEDKIRMRLEALDVSSTTPIEALTLLDELKKML</sequence>
<dbReference type="Pfam" id="PF00488">
    <property type="entry name" value="MutS_V"/>
    <property type="match status" value="1"/>
</dbReference>
<accession>A0A1H4D0H8</accession>
<dbReference type="InterPro" id="IPR045076">
    <property type="entry name" value="MutS"/>
</dbReference>
<dbReference type="Gene3D" id="3.30.420.110">
    <property type="entry name" value="MutS, connector domain"/>
    <property type="match status" value="1"/>
</dbReference>
<dbReference type="FunFam" id="1.10.1420.10:FF:000007">
    <property type="entry name" value="DNA mismatch repair protein MutS"/>
    <property type="match status" value="1"/>
</dbReference>
<dbReference type="FunFam" id="3.40.50.300:FF:001579">
    <property type="entry name" value="DNA mismatch repair protein MutS"/>
    <property type="match status" value="1"/>
</dbReference>
<dbReference type="GO" id="GO:0030983">
    <property type="term" value="F:mismatched DNA binding"/>
    <property type="evidence" value="ECO:0007669"/>
    <property type="project" value="InterPro"/>
</dbReference>
<name>A0A1H4D0H8_9BACT</name>
<dbReference type="InterPro" id="IPR036678">
    <property type="entry name" value="MutS_con_dom_sf"/>
</dbReference>
<dbReference type="RefSeq" id="WP_092349839.1">
    <property type="nucleotide sequence ID" value="NZ_FNQN01000009.1"/>
</dbReference>
<dbReference type="Gene3D" id="3.40.1170.10">
    <property type="entry name" value="DNA repair protein MutS, domain I"/>
    <property type="match status" value="1"/>
</dbReference>
<evidence type="ECO:0000256" key="2">
    <source>
        <dbReference type="ARBA" id="ARBA00021982"/>
    </source>
</evidence>
<dbReference type="GO" id="GO:0006298">
    <property type="term" value="P:mismatch repair"/>
    <property type="evidence" value="ECO:0007669"/>
    <property type="project" value="UniProtKB-UniRule"/>
</dbReference>
<dbReference type="Pfam" id="PF05188">
    <property type="entry name" value="MutS_II"/>
    <property type="match status" value="1"/>
</dbReference>
<dbReference type="PIRSF" id="PIRSF037677">
    <property type="entry name" value="DNA_mis_repair_Msh6"/>
    <property type="match status" value="1"/>
</dbReference>
<dbReference type="InterPro" id="IPR017261">
    <property type="entry name" value="DNA_mismatch_repair_MutS/MSH"/>
</dbReference>
<organism evidence="12 13">
    <name type="scientific">Desulfuromusa kysingii</name>
    <dbReference type="NCBI Taxonomy" id="37625"/>
    <lineage>
        <taxon>Bacteria</taxon>
        <taxon>Pseudomonadati</taxon>
        <taxon>Thermodesulfobacteriota</taxon>
        <taxon>Desulfuromonadia</taxon>
        <taxon>Desulfuromonadales</taxon>
        <taxon>Geopsychrobacteraceae</taxon>
        <taxon>Desulfuromusa</taxon>
    </lineage>
</organism>
<evidence type="ECO:0000256" key="1">
    <source>
        <dbReference type="ARBA" id="ARBA00006271"/>
    </source>
</evidence>
<keyword evidence="13" id="KW-1185">Reference proteome</keyword>
<dbReference type="InterPro" id="IPR007861">
    <property type="entry name" value="DNA_mismatch_repair_MutS_clamp"/>
</dbReference>
<keyword evidence="3 9" id="KW-0547">Nucleotide-binding</keyword>
<evidence type="ECO:0000256" key="8">
    <source>
        <dbReference type="ARBA" id="ARBA00024647"/>
    </source>
</evidence>
<dbReference type="HAMAP" id="MF_00096">
    <property type="entry name" value="MutS"/>
    <property type="match status" value="1"/>
</dbReference>
<dbReference type="PANTHER" id="PTHR11361:SF34">
    <property type="entry name" value="DNA MISMATCH REPAIR PROTEIN MSH1, MITOCHONDRIAL"/>
    <property type="match status" value="1"/>
</dbReference>
<dbReference type="PANTHER" id="PTHR11361">
    <property type="entry name" value="DNA MISMATCH REPAIR PROTEIN MUTS FAMILY MEMBER"/>
    <property type="match status" value="1"/>
</dbReference>
<reference evidence="12 13" key="1">
    <citation type="submission" date="2016-10" db="EMBL/GenBank/DDBJ databases">
        <authorList>
            <person name="de Groot N.N."/>
        </authorList>
    </citation>
    <scope>NUCLEOTIDE SEQUENCE [LARGE SCALE GENOMIC DNA]</scope>
    <source>
        <strain evidence="12 13">DSM 7343</strain>
    </source>
</reference>